<name>A0AAJ1WJB9_9BACI</name>
<reference evidence="2" key="1">
    <citation type="submission" date="2023-07" db="EMBL/GenBank/DDBJ databases">
        <title>Genomic Encyclopedia of Type Strains, Phase IV (KMG-IV): sequencing the most valuable type-strain genomes for metagenomic binning, comparative biology and taxonomic classification.</title>
        <authorList>
            <person name="Goeker M."/>
        </authorList>
    </citation>
    <scope>NUCLEOTIDE SEQUENCE</scope>
    <source>
        <strain evidence="2">DSM 23947</strain>
    </source>
</reference>
<proteinExistence type="predicted"/>
<gene>
    <name evidence="2" type="ORF">J2S13_001938</name>
</gene>
<evidence type="ECO:0000313" key="2">
    <source>
        <dbReference type="EMBL" id="MDQ0215520.1"/>
    </source>
</evidence>
<dbReference type="Proteomes" id="UP001237207">
    <property type="component" value="Unassembled WGS sequence"/>
</dbReference>
<protein>
    <submittedName>
        <fullName evidence="2">Uncharacterized protein</fullName>
    </submittedName>
</protein>
<accession>A0AAJ1WJB9</accession>
<dbReference type="EMBL" id="JAUSUC010000021">
    <property type="protein sequence ID" value="MDQ0215520.1"/>
    <property type="molecule type" value="Genomic_DNA"/>
</dbReference>
<keyword evidence="3" id="KW-1185">Reference proteome</keyword>
<evidence type="ECO:0000256" key="1">
    <source>
        <dbReference type="SAM" id="MobiDB-lite"/>
    </source>
</evidence>
<dbReference type="RefSeq" id="WP_307257524.1">
    <property type="nucleotide sequence ID" value="NZ_JAUSUC010000021.1"/>
</dbReference>
<sequence length="54" mass="6651">MSEKNVKKQEKVESSQKETLEEQQKRWNTFWWGTPRKEAEVDSKEENRKGIRWI</sequence>
<evidence type="ECO:0000313" key="3">
    <source>
        <dbReference type="Proteomes" id="UP001237207"/>
    </source>
</evidence>
<organism evidence="2 3">
    <name type="scientific">Oikeobacillus pervagus</name>
    <dbReference type="NCBI Taxonomy" id="1325931"/>
    <lineage>
        <taxon>Bacteria</taxon>
        <taxon>Bacillati</taxon>
        <taxon>Bacillota</taxon>
        <taxon>Bacilli</taxon>
        <taxon>Bacillales</taxon>
        <taxon>Bacillaceae</taxon>
        <taxon>Oikeobacillus</taxon>
    </lineage>
</organism>
<dbReference type="AlphaFoldDB" id="A0AAJ1WJB9"/>
<feature type="region of interest" description="Disordered" evidence="1">
    <location>
        <begin position="1"/>
        <end position="22"/>
    </location>
</feature>
<comment type="caution">
    <text evidence="2">The sequence shown here is derived from an EMBL/GenBank/DDBJ whole genome shotgun (WGS) entry which is preliminary data.</text>
</comment>